<keyword evidence="2 4" id="KW-0378">Hydrolase</keyword>
<sequence>MDDNTTPGDWIRHFARRPGDGAVLLCLPHAGGSAGSFMPVARLAGEWAEVLSVQYPGRQDRRLEPCVDSVTDMADRIAAEVRPWTRRPLILFGHSMGAVVAYELARRLERSGITPAGLFVSGRPAPSFVRDRGLHRKPDADLLAEVRALGGTASVLLQDEEFMRAALPAIRADYRAIETYRHAEGPALGCPVIALTGEDDPRAPAEDVAAWRAHTTGAFRMHTFPGGHFYLTEHLPRIVSLIREHAAATVPSP</sequence>
<protein>
    <submittedName>
        <fullName evidence="4">Alpha/beta fold hydrolase</fullName>
    </submittedName>
</protein>
<dbReference type="InterPro" id="IPR020802">
    <property type="entry name" value="TesA-like"/>
</dbReference>
<dbReference type="Proteomes" id="UP001500064">
    <property type="component" value="Unassembled WGS sequence"/>
</dbReference>
<dbReference type="InterPro" id="IPR001031">
    <property type="entry name" value="Thioesterase"/>
</dbReference>
<feature type="domain" description="Thioesterase TesA-like" evidence="3">
    <location>
        <begin position="25"/>
        <end position="246"/>
    </location>
</feature>
<dbReference type="SMART" id="SM00824">
    <property type="entry name" value="PKS_TE"/>
    <property type="match status" value="1"/>
</dbReference>
<dbReference type="Pfam" id="PF00975">
    <property type="entry name" value="Thioesterase"/>
    <property type="match status" value="1"/>
</dbReference>
<name>A0ABN2GE41_9ACTN</name>
<evidence type="ECO:0000313" key="4">
    <source>
        <dbReference type="EMBL" id="GAA1669593.1"/>
    </source>
</evidence>
<gene>
    <name evidence="4" type="ORF">GCM10009733_078760</name>
</gene>
<dbReference type="SUPFAM" id="SSF53474">
    <property type="entry name" value="alpha/beta-Hydrolases"/>
    <property type="match status" value="1"/>
</dbReference>
<dbReference type="InterPro" id="IPR029058">
    <property type="entry name" value="AB_hydrolase_fold"/>
</dbReference>
<dbReference type="EMBL" id="BAAAMU010000084">
    <property type="protein sequence ID" value="GAA1669593.1"/>
    <property type="molecule type" value="Genomic_DNA"/>
</dbReference>
<dbReference type="RefSeq" id="WP_346111858.1">
    <property type="nucleotide sequence ID" value="NZ_BAAAMU010000084.1"/>
</dbReference>
<evidence type="ECO:0000259" key="3">
    <source>
        <dbReference type="SMART" id="SM00824"/>
    </source>
</evidence>
<organism evidence="4 5">
    <name type="scientific">Nonomuraea maheshkhaliensis</name>
    <dbReference type="NCBI Taxonomy" id="419590"/>
    <lineage>
        <taxon>Bacteria</taxon>
        <taxon>Bacillati</taxon>
        <taxon>Actinomycetota</taxon>
        <taxon>Actinomycetes</taxon>
        <taxon>Streptosporangiales</taxon>
        <taxon>Streptosporangiaceae</taxon>
        <taxon>Nonomuraea</taxon>
    </lineage>
</organism>
<reference evidence="4 5" key="1">
    <citation type="journal article" date="2019" name="Int. J. Syst. Evol. Microbiol.">
        <title>The Global Catalogue of Microorganisms (GCM) 10K type strain sequencing project: providing services to taxonomists for standard genome sequencing and annotation.</title>
        <authorList>
            <consortium name="The Broad Institute Genomics Platform"/>
            <consortium name="The Broad Institute Genome Sequencing Center for Infectious Disease"/>
            <person name="Wu L."/>
            <person name="Ma J."/>
        </authorList>
    </citation>
    <scope>NUCLEOTIDE SEQUENCE [LARGE SCALE GENOMIC DNA]</scope>
    <source>
        <strain evidence="4 5">JCM 13929</strain>
    </source>
</reference>
<dbReference type="PANTHER" id="PTHR11487">
    <property type="entry name" value="THIOESTERASE"/>
    <property type="match status" value="1"/>
</dbReference>
<evidence type="ECO:0000313" key="5">
    <source>
        <dbReference type="Proteomes" id="UP001500064"/>
    </source>
</evidence>
<dbReference type="GO" id="GO:0016787">
    <property type="term" value="F:hydrolase activity"/>
    <property type="evidence" value="ECO:0007669"/>
    <property type="project" value="UniProtKB-KW"/>
</dbReference>
<proteinExistence type="inferred from homology"/>
<accession>A0ABN2GE41</accession>
<dbReference type="InterPro" id="IPR012223">
    <property type="entry name" value="TEII"/>
</dbReference>
<keyword evidence="5" id="KW-1185">Reference proteome</keyword>
<evidence type="ECO:0000256" key="2">
    <source>
        <dbReference type="ARBA" id="ARBA00022801"/>
    </source>
</evidence>
<evidence type="ECO:0000256" key="1">
    <source>
        <dbReference type="ARBA" id="ARBA00007169"/>
    </source>
</evidence>
<dbReference type="Gene3D" id="3.40.50.1820">
    <property type="entry name" value="alpha/beta hydrolase"/>
    <property type="match status" value="1"/>
</dbReference>
<comment type="similarity">
    <text evidence="1">Belongs to the thioesterase family.</text>
</comment>
<comment type="caution">
    <text evidence="4">The sequence shown here is derived from an EMBL/GenBank/DDBJ whole genome shotgun (WGS) entry which is preliminary data.</text>
</comment>
<dbReference type="PANTHER" id="PTHR11487:SF0">
    <property type="entry name" value="S-ACYL FATTY ACID SYNTHASE THIOESTERASE, MEDIUM CHAIN"/>
    <property type="match status" value="1"/>
</dbReference>